<dbReference type="InterPro" id="IPR001041">
    <property type="entry name" value="2Fe-2S_ferredoxin-type"/>
</dbReference>
<reference evidence="12 13" key="1">
    <citation type="submission" date="2019-07" db="EMBL/GenBank/DDBJ databases">
        <title>Whole genome shotgun sequence of Skermanella aerolata NBRC 106429.</title>
        <authorList>
            <person name="Hosoyama A."/>
            <person name="Uohara A."/>
            <person name="Ohji S."/>
            <person name="Ichikawa N."/>
        </authorList>
    </citation>
    <scope>NUCLEOTIDE SEQUENCE [LARGE SCALE GENOMIC DNA]</scope>
    <source>
        <strain evidence="12 13">NBRC 106429</strain>
    </source>
</reference>
<dbReference type="Pfam" id="PF00970">
    <property type="entry name" value="FAD_binding_6"/>
    <property type="match status" value="1"/>
</dbReference>
<dbReference type="SUPFAM" id="SSF54292">
    <property type="entry name" value="2Fe-2S ferredoxin-like"/>
    <property type="match status" value="1"/>
</dbReference>
<dbReference type="PROSITE" id="PS51384">
    <property type="entry name" value="FAD_FR"/>
    <property type="match status" value="1"/>
</dbReference>
<comment type="caution">
    <text evidence="12">The sequence shown here is derived from an EMBL/GenBank/DDBJ whole genome shotgun (WGS) entry which is preliminary data.</text>
</comment>
<dbReference type="GO" id="GO:0046872">
    <property type="term" value="F:metal ion binding"/>
    <property type="evidence" value="ECO:0007669"/>
    <property type="project" value="UniProtKB-KW"/>
</dbReference>
<evidence type="ECO:0000313" key="13">
    <source>
        <dbReference type="Proteomes" id="UP000321523"/>
    </source>
</evidence>
<dbReference type="Pfam" id="PF00175">
    <property type="entry name" value="NAD_binding_1"/>
    <property type="match status" value="1"/>
</dbReference>
<dbReference type="InterPro" id="IPR006058">
    <property type="entry name" value="2Fe2S_fd_BS"/>
</dbReference>
<dbReference type="Gene3D" id="3.40.50.80">
    <property type="entry name" value="Nucleotide-binding domain of ferredoxin-NADP reductase (FNR) module"/>
    <property type="match status" value="1"/>
</dbReference>
<dbReference type="Gene3D" id="2.40.30.10">
    <property type="entry name" value="Translation factors"/>
    <property type="match status" value="1"/>
</dbReference>
<proteinExistence type="inferred from homology"/>
<dbReference type="PANTHER" id="PTHR47354:SF6">
    <property type="entry name" value="NADH OXIDOREDUCTASE HCR"/>
    <property type="match status" value="1"/>
</dbReference>
<dbReference type="PROSITE" id="PS00197">
    <property type="entry name" value="2FE2S_FER_1"/>
    <property type="match status" value="1"/>
</dbReference>
<keyword evidence="7" id="KW-0408">Iron</keyword>
<evidence type="ECO:0000256" key="1">
    <source>
        <dbReference type="ARBA" id="ARBA00001974"/>
    </source>
</evidence>
<keyword evidence="13" id="KW-1185">Reference proteome</keyword>
<dbReference type="InterPro" id="IPR001433">
    <property type="entry name" value="OxRdtase_FAD/NAD-bd"/>
</dbReference>
<evidence type="ECO:0000256" key="6">
    <source>
        <dbReference type="ARBA" id="ARBA00023002"/>
    </source>
</evidence>
<dbReference type="GO" id="GO:0016491">
    <property type="term" value="F:oxidoreductase activity"/>
    <property type="evidence" value="ECO:0007669"/>
    <property type="project" value="UniProtKB-KW"/>
</dbReference>
<dbReference type="SUPFAM" id="SSF63380">
    <property type="entry name" value="Riboflavin synthase domain-like"/>
    <property type="match status" value="1"/>
</dbReference>
<evidence type="ECO:0000256" key="7">
    <source>
        <dbReference type="ARBA" id="ARBA00023004"/>
    </source>
</evidence>
<evidence type="ECO:0000256" key="3">
    <source>
        <dbReference type="ARBA" id="ARBA00022714"/>
    </source>
</evidence>
<dbReference type="PANTHER" id="PTHR47354">
    <property type="entry name" value="NADH OXIDOREDUCTASE HCR"/>
    <property type="match status" value="1"/>
</dbReference>
<dbReference type="InterPro" id="IPR017927">
    <property type="entry name" value="FAD-bd_FR_type"/>
</dbReference>
<dbReference type="InterPro" id="IPR039261">
    <property type="entry name" value="FNR_nucleotide-bd"/>
</dbReference>
<feature type="domain" description="FAD-binding FR-type" evidence="11">
    <location>
        <begin position="31"/>
        <end position="135"/>
    </location>
</feature>
<dbReference type="Pfam" id="PF00111">
    <property type="entry name" value="Fer2"/>
    <property type="match status" value="1"/>
</dbReference>
<evidence type="ECO:0000256" key="9">
    <source>
        <dbReference type="ARBA" id="ARBA00061434"/>
    </source>
</evidence>
<keyword evidence="2" id="KW-0285">Flavoprotein</keyword>
<keyword evidence="4" id="KW-0479">Metal-binding</keyword>
<dbReference type="RefSeq" id="WP_244619441.1">
    <property type="nucleotide sequence ID" value="NZ_BJYZ01000004.1"/>
</dbReference>
<dbReference type="EMBL" id="BJYZ01000004">
    <property type="protein sequence ID" value="GEO37101.1"/>
    <property type="molecule type" value="Genomic_DNA"/>
</dbReference>
<dbReference type="Gene3D" id="3.10.20.30">
    <property type="match status" value="1"/>
</dbReference>
<sequence>MLMIDAPPVETGIAEDAFAAQVTRELAGWDAETDDVLVCRLVRDETHDVKTFVFSAREPRLFRYKPGQFLTLDLPIGGQVINRCYTISSAPTRGHLISITVKRVPGGIVSNWLHDTVKPGYELRAVGPLGDFTAFDHHAPKYLFLSGGSGITPLMSMARTYHDLAQDRDITFVHSARSPADIIFRSELDLMARNLPRFSVAHVCETTDGERNWSGFRGRLNLPMLKLIAPDLMERTVFTCGPEPYMAAVRAMLREAGFDMDRYHEESFNFETLAESQPEAAAASATVPVPPPVPETRTFRVEFAKTGRVVECAADTNILTAARAAGMRLPSSCTKGLCGTCKSKLISGTVDMKHAGGIRQREIDAGQALLCCSKPTSDIVVDR</sequence>
<dbReference type="CDD" id="cd06215">
    <property type="entry name" value="FNR_iron_sulfur_binding_1"/>
    <property type="match status" value="1"/>
</dbReference>
<keyword evidence="3" id="KW-0001">2Fe-2S</keyword>
<comment type="similarity">
    <text evidence="9">In the N-terminal section; belongs to the FAD-binding oxidoreductase type 6 family.</text>
</comment>
<gene>
    <name evidence="12" type="ORF">SAE02_12490</name>
</gene>
<comment type="cofactor">
    <cofactor evidence="1">
        <name>FAD</name>
        <dbReference type="ChEBI" id="CHEBI:57692"/>
    </cofactor>
</comment>
<dbReference type="CDD" id="cd00207">
    <property type="entry name" value="fer2"/>
    <property type="match status" value="1"/>
</dbReference>
<dbReference type="InterPro" id="IPR050415">
    <property type="entry name" value="MRET"/>
</dbReference>
<dbReference type="GO" id="GO:0051537">
    <property type="term" value="F:2 iron, 2 sulfur cluster binding"/>
    <property type="evidence" value="ECO:0007669"/>
    <property type="project" value="UniProtKB-KW"/>
</dbReference>
<organism evidence="12 13">
    <name type="scientific">Skermanella aerolata</name>
    <dbReference type="NCBI Taxonomy" id="393310"/>
    <lineage>
        <taxon>Bacteria</taxon>
        <taxon>Pseudomonadati</taxon>
        <taxon>Pseudomonadota</taxon>
        <taxon>Alphaproteobacteria</taxon>
        <taxon>Rhodospirillales</taxon>
        <taxon>Azospirillaceae</taxon>
        <taxon>Skermanella</taxon>
    </lineage>
</organism>
<keyword evidence="8" id="KW-0411">Iron-sulfur</keyword>
<dbReference type="InterPro" id="IPR017938">
    <property type="entry name" value="Riboflavin_synthase-like_b-brl"/>
</dbReference>
<evidence type="ECO:0000256" key="4">
    <source>
        <dbReference type="ARBA" id="ARBA00022723"/>
    </source>
</evidence>
<evidence type="ECO:0000259" key="11">
    <source>
        <dbReference type="PROSITE" id="PS51384"/>
    </source>
</evidence>
<dbReference type="InterPro" id="IPR036010">
    <property type="entry name" value="2Fe-2S_ferredoxin-like_sf"/>
</dbReference>
<evidence type="ECO:0000256" key="2">
    <source>
        <dbReference type="ARBA" id="ARBA00022630"/>
    </source>
</evidence>
<evidence type="ECO:0000256" key="8">
    <source>
        <dbReference type="ARBA" id="ARBA00023014"/>
    </source>
</evidence>
<dbReference type="PRINTS" id="PR00410">
    <property type="entry name" value="PHEHYDRXLASE"/>
</dbReference>
<accession>A0A512DKV3</accession>
<dbReference type="InterPro" id="IPR008333">
    <property type="entry name" value="Cbr1-like_FAD-bd_dom"/>
</dbReference>
<protein>
    <submittedName>
        <fullName evidence="12">Hybrid-cluster NAD(P)-dependent oxidoreductase</fullName>
    </submittedName>
</protein>
<dbReference type="InterPro" id="IPR012675">
    <property type="entry name" value="Beta-grasp_dom_sf"/>
</dbReference>
<dbReference type="SUPFAM" id="SSF52343">
    <property type="entry name" value="Ferredoxin reductase-like, C-terminal NADP-linked domain"/>
    <property type="match status" value="1"/>
</dbReference>
<evidence type="ECO:0000259" key="10">
    <source>
        <dbReference type="PROSITE" id="PS51085"/>
    </source>
</evidence>
<keyword evidence="5" id="KW-0274">FAD</keyword>
<evidence type="ECO:0000256" key="5">
    <source>
        <dbReference type="ARBA" id="ARBA00022827"/>
    </source>
</evidence>
<dbReference type="PROSITE" id="PS51085">
    <property type="entry name" value="2FE2S_FER_2"/>
    <property type="match status" value="1"/>
</dbReference>
<dbReference type="Proteomes" id="UP000321523">
    <property type="component" value="Unassembled WGS sequence"/>
</dbReference>
<keyword evidence="6" id="KW-0560">Oxidoreductase</keyword>
<evidence type="ECO:0000313" key="12">
    <source>
        <dbReference type="EMBL" id="GEO37101.1"/>
    </source>
</evidence>
<feature type="domain" description="2Fe-2S ferredoxin-type" evidence="10">
    <location>
        <begin position="299"/>
        <end position="383"/>
    </location>
</feature>
<name>A0A512DKV3_9PROT</name>
<dbReference type="AlphaFoldDB" id="A0A512DKV3"/>